<evidence type="ECO:0000256" key="6">
    <source>
        <dbReference type="ARBA" id="ARBA00022496"/>
    </source>
</evidence>
<dbReference type="GO" id="GO:0016226">
    <property type="term" value="P:iron-sulfur cluster assembly"/>
    <property type="evidence" value="ECO:0007669"/>
    <property type="project" value="InterPro"/>
</dbReference>
<keyword evidence="4" id="KW-0409">Iron storage</keyword>
<dbReference type="GO" id="GO:0008199">
    <property type="term" value="F:ferric iron binding"/>
    <property type="evidence" value="ECO:0007669"/>
    <property type="project" value="InterPro"/>
</dbReference>
<evidence type="ECO:0000256" key="7">
    <source>
        <dbReference type="ARBA" id="ARBA00022946"/>
    </source>
</evidence>
<dbReference type="PROSITE" id="PS50810">
    <property type="entry name" value="FRATAXIN_2"/>
    <property type="match status" value="1"/>
</dbReference>
<dbReference type="CDD" id="cd00503">
    <property type="entry name" value="Frataxin"/>
    <property type="match status" value="1"/>
</dbReference>
<dbReference type="EC" id="1.16.3.1" evidence="3"/>
<dbReference type="PANTHER" id="PTHR16821:SF2">
    <property type="entry name" value="FRATAXIN, MITOCHONDRIAL"/>
    <property type="match status" value="1"/>
</dbReference>
<evidence type="ECO:0000256" key="5">
    <source>
        <dbReference type="ARBA" id="ARBA00022448"/>
    </source>
</evidence>
<evidence type="ECO:0000256" key="10">
    <source>
        <dbReference type="ARBA" id="ARBA00023065"/>
    </source>
</evidence>
<dbReference type="OrthoDB" id="1897642at2759"/>
<dbReference type="Gene3D" id="3.30.920.10">
    <property type="entry name" value="Frataxin/CyaY"/>
    <property type="match status" value="1"/>
</dbReference>
<dbReference type="Pfam" id="PF01491">
    <property type="entry name" value="Frataxin_Cyay"/>
    <property type="match status" value="1"/>
</dbReference>
<dbReference type="InParanoid" id="S8G1E6"/>
<dbReference type="GO" id="GO:0006826">
    <property type="term" value="P:iron ion transport"/>
    <property type="evidence" value="ECO:0007669"/>
    <property type="project" value="UniProtKB-KW"/>
</dbReference>
<evidence type="ECO:0000313" key="14">
    <source>
        <dbReference type="Proteomes" id="UP000015241"/>
    </source>
</evidence>
<keyword evidence="6" id="KW-0410">Iron transport</keyword>
<dbReference type="PANTHER" id="PTHR16821">
    <property type="entry name" value="FRATAXIN"/>
    <property type="match status" value="1"/>
</dbReference>
<keyword evidence="11" id="KW-0496">Mitochondrion</keyword>
<dbReference type="GO" id="GO:0004322">
    <property type="term" value="F:ferroxidase activity"/>
    <property type="evidence" value="ECO:0007669"/>
    <property type="project" value="UniProtKB-EC"/>
</dbReference>
<dbReference type="GO" id="GO:0006879">
    <property type="term" value="P:intracellular iron ion homeostasis"/>
    <property type="evidence" value="ECO:0007669"/>
    <property type="project" value="UniProtKB-KW"/>
</dbReference>
<evidence type="ECO:0000256" key="9">
    <source>
        <dbReference type="ARBA" id="ARBA00023004"/>
    </source>
</evidence>
<dbReference type="HOGENOM" id="CLU_080880_2_3_1"/>
<comment type="subcellular location">
    <subcellularLocation>
        <location evidence="1">Mitochondrion</location>
    </subcellularLocation>
</comment>
<evidence type="ECO:0000256" key="3">
    <source>
        <dbReference type="ARBA" id="ARBA00013107"/>
    </source>
</evidence>
<keyword evidence="9" id="KW-0408">Iron</keyword>
<protein>
    <recommendedName>
        <fullName evidence="3">ferroxidase</fullName>
        <ecNumber evidence="3">1.16.3.1</ecNumber>
    </recommendedName>
</protein>
<evidence type="ECO:0000313" key="13">
    <source>
        <dbReference type="EMBL" id="EPT04140.1"/>
    </source>
</evidence>
<proteinExistence type="inferred from homology"/>
<keyword evidence="5" id="KW-0813">Transport</keyword>
<dbReference type="SMART" id="SM01219">
    <property type="entry name" value="Frataxin_Cyay"/>
    <property type="match status" value="1"/>
</dbReference>
<dbReference type="STRING" id="743788.S8G1E6"/>
<dbReference type="InterPro" id="IPR002908">
    <property type="entry name" value="Frataxin/CyaY"/>
</dbReference>
<keyword evidence="8" id="KW-0560">Oxidoreductase</keyword>
<name>S8G1E6_FOMSC</name>
<dbReference type="FunCoup" id="S8G1E6">
    <property type="interactions" value="175"/>
</dbReference>
<dbReference type="GO" id="GO:0051537">
    <property type="term" value="F:2 iron, 2 sulfur cluster binding"/>
    <property type="evidence" value="ECO:0007669"/>
    <property type="project" value="TreeGrafter"/>
</dbReference>
<evidence type="ECO:0000256" key="12">
    <source>
        <dbReference type="ARBA" id="ARBA00047990"/>
    </source>
</evidence>
<dbReference type="eggNOG" id="KOG3413">
    <property type="taxonomic scope" value="Eukaryota"/>
</dbReference>
<dbReference type="GO" id="GO:0034986">
    <property type="term" value="F:iron chaperone activity"/>
    <property type="evidence" value="ECO:0007669"/>
    <property type="project" value="TreeGrafter"/>
</dbReference>
<dbReference type="AlphaFoldDB" id="S8G1E6"/>
<dbReference type="InterPro" id="IPR036524">
    <property type="entry name" value="Frataxin/CyaY_sf"/>
</dbReference>
<dbReference type="EMBL" id="KE504127">
    <property type="protein sequence ID" value="EPT04140.1"/>
    <property type="molecule type" value="Genomic_DNA"/>
</dbReference>
<sequence length="192" mass="21256">MWARSAAKSTSRCIAGQARLASISAAPTSRATLRLAACAREAVTSSARPALLLLHRQCRSYATPPPQVVHSELSIEKYHAYADATMDRMLESIETLLDDLGDANNEVEYNSGVLTLKLGEGTYVINKQPPNKQIWLSSPYSGPKRYDYSESLDEWVYNRDNRPLGDLLNEELSVALGREVWLGVTEISKLEA</sequence>
<organism evidence="13 14">
    <name type="scientific">Fomitopsis schrenkii</name>
    <name type="common">Brown rot fungus</name>
    <dbReference type="NCBI Taxonomy" id="2126942"/>
    <lineage>
        <taxon>Eukaryota</taxon>
        <taxon>Fungi</taxon>
        <taxon>Dikarya</taxon>
        <taxon>Basidiomycota</taxon>
        <taxon>Agaricomycotina</taxon>
        <taxon>Agaricomycetes</taxon>
        <taxon>Polyporales</taxon>
        <taxon>Fomitopsis</taxon>
    </lineage>
</organism>
<dbReference type="SUPFAM" id="SSF55387">
    <property type="entry name" value="Frataxin/Nqo15-like"/>
    <property type="match status" value="1"/>
</dbReference>
<comment type="catalytic activity">
    <reaction evidence="12">
        <text>4 Fe(2+) + O2 + 4 H(+) = 4 Fe(3+) + 2 H2O</text>
        <dbReference type="Rhea" id="RHEA:11148"/>
        <dbReference type="ChEBI" id="CHEBI:15377"/>
        <dbReference type="ChEBI" id="CHEBI:15378"/>
        <dbReference type="ChEBI" id="CHEBI:15379"/>
        <dbReference type="ChEBI" id="CHEBI:29033"/>
        <dbReference type="ChEBI" id="CHEBI:29034"/>
        <dbReference type="EC" id="1.16.3.1"/>
    </reaction>
</comment>
<dbReference type="PROSITE" id="PS01344">
    <property type="entry name" value="FRATAXIN_1"/>
    <property type="match status" value="1"/>
</dbReference>
<dbReference type="NCBIfam" id="TIGR03422">
    <property type="entry name" value="mito_frataxin"/>
    <property type="match status" value="1"/>
</dbReference>
<dbReference type="Proteomes" id="UP000015241">
    <property type="component" value="Unassembled WGS sequence"/>
</dbReference>
<keyword evidence="14" id="KW-1185">Reference proteome</keyword>
<dbReference type="NCBIfam" id="TIGR03421">
    <property type="entry name" value="FeS_CyaY"/>
    <property type="match status" value="1"/>
</dbReference>
<gene>
    <name evidence="13" type="ORF">FOMPIDRAFT_1114097</name>
</gene>
<dbReference type="InterPro" id="IPR017789">
    <property type="entry name" value="Frataxin"/>
</dbReference>
<evidence type="ECO:0000256" key="8">
    <source>
        <dbReference type="ARBA" id="ARBA00023002"/>
    </source>
</evidence>
<evidence type="ECO:0000256" key="1">
    <source>
        <dbReference type="ARBA" id="ARBA00004173"/>
    </source>
</evidence>
<comment type="similarity">
    <text evidence="2">Belongs to the frataxin family.</text>
</comment>
<dbReference type="PRINTS" id="PR00904">
    <property type="entry name" value="FRATAXIN"/>
</dbReference>
<keyword evidence="7" id="KW-0809">Transit peptide</keyword>
<evidence type="ECO:0000256" key="11">
    <source>
        <dbReference type="ARBA" id="ARBA00023128"/>
    </source>
</evidence>
<evidence type="ECO:0000256" key="2">
    <source>
        <dbReference type="ARBA" id="ARBA00008183"/>
    </source>
</evidence>
<dbReference type="InterPro" id="IPR020895">
    <property type="entry name" value="Frataxin_CS"/>
</dbReference>
<keyword evidence="10" id="KW-0406">Ion transport</keyword>
<dbReference type="GO" id="GO:0005739">
    <property type="term" value="C:mitochondrion"/>
    <property type="evidence" value="ECO:0007669"/>
    <property type="project" value="UniProtKB-SubCell"/>
</dbReference>
<reference evidence="13 14" key="1">
    <citation type="journal article" date="2012" name="Science">
        <title>The Paleozoic origin of enzymatic lignin decomposition reconstructed from 31 fungal genomes.</title>
        <authorList>
            <person name="Floudas D."/>
            <person name="Binder M."/>
            <person name="Riley R."/>
            <person name="Barry K."/>
            <person name="Blanchette R.A."/>
            <person name="Henrissat B."/>
            <person name="Martinez A.T."/>
            <person name="Otillar R."/>
            <person name="Spatafora J.W."/>
            <person name="Yadav J.S."/>
            <person name="Aerts A."/>
            <person name="Benoit I."/>
            <person name="Boyd A."/>
            <person name="Carlson A."/>
            <person name="Copeland A."/>
            <person name="Coutinho P.M."/>
            <person name="de Vries R.P."/>
            <person name="Ferreira P."/>
            <person name="Findley K."/>
            <person name="Foster B."/>
            <person name="Gaskell J."/>
            <person name="Glotzer D."/>
            <person name="Gorecki P."/>
            <person name="Heitman J."/>
            <person name="Hesse C."/>
            <person name="Hori C."/>
            <person name="Igarashi K."/>
            <person name="Jurgens J.A."/>
            <person name="Kallen N."/>
            <person name="Kersten P."/>
            <person name="Kohler A."/>
            <person name="Kuees U."/>
            <person name="Kumar T.K.A."/>
            <person name="Kuo A."/>
            <person name="LaButti K."/>
            <person name="Larrondo L.F."/>
            <person name="Lindquist E."/>
            <person name="Ling A."/>
            <person name="Lombard V."/>
            <person name="Lucas S."/>
            <person name="Lundell T."/>
            <person name="Martin R."/>
            <person name="McLaughlin D.J."/>
            <person name="Morgenstern I."/>
            <person name="Morin E."/>
            <person name="Murat C."/>
            <person name="Nagy L.G."/>
            <person name="Nolan M."/>
            <person name="Ohm R.A."/>
            <person name="Patyshakuliyeva A."/>
            <person name="Rokas A."/>
            <person name="Ruiz-Duenas F.J."/>
            <person name="Sabat G."/>
            <person name="Salamov A."/>
            <person name="Samejima M."/>
            <person name="Schmutz J."/>
            <person name="Slot J.C."/>
            <person name="St John F."/>
            <person name="Stenlid J."/>
            <person name="Sun H."/>
            <person name="Sun S."/>
            <person name="Syed K."/>
            <person name="Tsang A."/>
            <person name="Wiebenga A."/>
            <person name="Young D."/>
            <person name="Pisabarro A."/>
            <person name="Eastwood D.C."/>
            <person name="Martin F."/>
            <person name="Cullen D."/>
            <person name="Grigoriev I.V."/>
            <person name="Hibbett D.S."/>
        </authorList>
    </citation>
    <scope>NUCLEOTIDE SEQUENCE</scope>
    <source>
        <strain evidence="14">FP-58527</strain>
    </source>
</reference>
<evidence type="ECO:0000256" key="4">
    <source>
        <dbReference type="ARBA" id="ARBA00022434"/>
    </source>
</evidence>
<dbReference type="GO" id="GO:0008198">
    <property type="term" value="F:ferrous iron binding"/>
    <property type="evidence" value="ECO:0007669"/>
    <property type="project" value="TreeGrafter"/>
</dbReference>
<accession>S8G1E6</accession>